<comment type="caution">
    <text evidence="1">The sequence shown here is derived from an EMBL/GenBank/DDBJ whole genome shotgun (WGS) entry which is preliminary data.</text>
</comment>
<sequence>MLTSANNLSTVGGDPVLYFSAELECSLNLRGGVLQARESLCDFRVVALCYHGVEGFGGLFQQALRFGKC</sequence>
<accession>A0A840QKB5</accession>
<keyword evidence="2" id="KW-1185">Reference proteome</keyword>
<proteinExistence type="predicted"/>
<reference evidence="1 2" key="1">
    <citation type="submission" date="2020-08" db="EMBL/GenBank/DDBJ databases">
        <title>Sequencing the genomes of 1000 actinobacteria strains.</title>
        <authorList>
            <person name="Klenk H.-P."/>
        </authorList>
    </citation>
    <scope>NUCLEOTIDE SEQUENCE [LARGE SCALE GENOMIC DNA]</scope>
    <source>
        <strain evidence="1 2">DSM 45584</strain>
    </source>
</reference>
<name>A0A840QKB5_9PSEU</name>
<gene>
    <name evidence="1" type="ORF">BJ970_006352</name>
</gene>
<dbReference type="AlphaFoldDB" id="A0A840QKB5"/>
<organism evidence="1 2">
    <name type="scientific">Saccharopolyspora phatthalungensis</name>
    <dbReference type="NCBI Taxonomy" id="664693"/>
    <lineage>
        <taxon>Bacteria</taxon>
        <taxon>Bacillati</taxon>
        <taxon>Actinomycetota</taxon>
        <taxon>Actinomycetes</taxon>
        <taxon>Pseudonocardiales</taxon>
        <taxon>Pseudonocardiaceae</taxon>
        <taxon>Saccharopolyspora</taxon>
    </lineage>
</organism>
<dbReference type="Proteomes" id="UP000584374">
    <property type="component" value="Unassembled WGS sequence"/>
</dbReference>
<dbReference type="EMBL" id="JACHIW010000002">
    <property type="protein sequence ID" value="MBB5158753.1"/>
    <property type="molecule type" value="Genomic_DNA"/>
</dbReference>
<protein>
    <submittedName>
        <fullName evidence="1">Uncharacterized protein</fullName>
    </submittedName>
</protein>
<evidence type="ECO:0000313" key="2">
    <source>
        <dbReference type="Proteomes" id="UP000584374"/>
    </source>
</evidence>
<evidence type="ECO:0000313" key="1">
    <source>
        <dbReference type="EMBL" id="MBB5158753.1"/>
    </source>
</evidence>